<dbReference type="Proteomes" id="UP000799754">
    <property type="component" value="Unassembled WGS sequence"/>
</dbReference>
<comment type="caution">
    <text evidence="1">The sequence shown here is derived from an EMBL/GenBank/DDBJ whole genome shotgun (WGS) entry which is preliminary data.</text>
</comment>
<feature type="non-terminal residue" evidence="1">
    <location>
        <position position="1"/>
    </location>
</feature>
<organism evidence="1 2">
    <name type="scientific">Macroventuria anomochaeta</name>
    <dbReference type="NCBI Taxonomy" id="301207"/>
    <lineage>
        <taxon>Eukaryota</taxon>
        <taxon>Fungi</taxon>
        <taxon>Dikarya</taxon>
        <taxon>Ascomycota</taxon>
        <taxon>Pezizomycotina</taxon>
        <taxon>Dothideomycetes</taxon>
        <taxon>Pleosporomycetidae</taxon>
        <taxon>Pleosporales</taxon>
        <taxon>Pleosporineae</taxon>
        <taxon>Didymellaceae</taxon>
        <taxon>Macroventuria</taxon>
    </lineage>
</organism>
<evidence type="ECO:0000313" key="2">
    <source>
        <dbReference type="Proteomes" id="UP000799754"/>
    </source>
</evidence>
<evidence type="ECO:0000313" key="1">
    <source>
        <dbReference type="EMBL" id="KAF2623582.1"/>
    </source>
</evidence>
<name>A0ACB6RPC2_9PLEO</name>
<gene>
    <name evidence="1" type="ORF">BU25DRAFT_349999</name>
</gene>
<reference evidence="1" key="1">
    <citation type="journal article" date="2020" name="Stud. Mycol.">
        <title>101 Dothideomycetes genomes: a test case for predicting lifestyles and emergence of pathogens.</title>
        <authorList>
            <person name="Haridas S."/>
            <person name="Albert R."/>
            <person name="Binder M."/>
            <person name="Bloem J."/>
            <person name="Labutti K."/>
            <person name="Salamov A."/>
            <person name="Andreopoulos B."/>
            <person name="Baker S."/>
            <person name="Barry K."/>
            <person name="Bills G."/>
            <person name="Bluhm B."/>
            <person name="Cannon C."/>
            <person name="Castanera R."/>
            <person name="Culley D."/>
            <person name="Daum C."/>
            <person name="Ezra D."/>
            <person name="Gonzalez J."/>
            <person name="Henrissat B."/>
            <person name="Kuo A."/>
            <person name="Liang C."/>
            <person name="Lipzen A."/>
            <person name="Lutzoni F."/>
            <person name="Magnuson J."/>
            <person name="Mondo S."/>
            <person name="Nolan M."/>
            <person name="Ohm R."/>
            <person name="Pangilinan J."/>
            <person name="Park H.-J."/>
            <person name="Ramirez L."/>
            <person name="Alfaro M."/>
            <person name="Sun H."/>
            <person name="Tritt A."/>
            <person name="Yoshinaga Y."/>
            <person name="Zwiers L.-H."/>
            <person name="Turgeon B."/>
            <person name="Goodwin S."/>
            <person name="Spatafora J."/>
            <person name="Crous P."/>
            <person name="Grigoriev I."/>
        </authorList>
    </citation>
    <scope>NUCLEOTIDE SEQUENCE</scope>
    <source>
        <strain evidence="1">CBS 525.71</strain>
    </source>
</reference>
<protein>
    <submittedName>
        <fullName evidence="1">Uncharacterized protein</fullName>
    </submittedName>
</protein>
<keyword evidence="2" id="KW-1185">Reference proteome</keyword>
<proteinExistence type="predicted"/>
<accession>A0ACB6RPC2</accession>
<sequence>DHPDMLMAMANLAFTLRLQGRSQEALLLMETCIQVRARVLGLSHPDTKPSTATLCRWRLESLDELY</sequence>
<dbReference type="EMBL" id="MU006736">
    <property type="protein sequence ID" value="KAF2623582.1"/>
    <property type="molecule type" value="Genomic_DNA"/>
</dbReference>